<gene>
    <name evidence="2" type="ORF">PMIN01_00481</name>
</gene>
<keyword evidence="3" id="KW-1185">Reference proteome</keyword>
<proteinExistence type="predicted"/>
<dbReference type="InterPro" id="IPR050464">
    <property type="entry name" value="Zeta_carotene_desat/Oxidored"/>
</dbReference>
<dbReference type="Proteomes" id="UP000756921">
    <property type="component" value="Unassembled WGS sequence"/>
</dbReference>
<evidence type="ECO:0000256" key="1">
    <source>
        <dbReference type="SAM" id="SignalP"/>
    </source>
</evidence>
<dbReference type="GO" id="GO:0016491">
    <property type="term" value="F:oxidoreductase activity"/>
    <property type="evidence" value="ECO:0007669"/>
    <property type="project" value="TreeGrafter"/>
</dbReference>
<dbReference type="EMBL" id="WJXW01000001">
    <property type="protein sequence ID" value="KAF9740942.1"/>
    <property type="molecule type" value="Genomic_DNA"/>
</dbReference>
<sequence>MHSRGLLLASWAAFAIAAPSSTTTFGHFKSSDIIERDVAIIGGGAAGTYASISLKDKGKSVIVIEKKSRIGGHTETYIDPATGTPIDMGVVIFHNLTVVRDYFARFDIPLITAGSDSGSSSDSVSANYDFRTGKEVNITSPKQADTAAAYEKYTQFLSKYPRLNDGMFLPSPVPEDLVLPFGTFAEKYGIKAAVRTMYAYNPGLGDILTVPMIENQRVWGQSLVQQLSGGFLTTAHHNNSEIYSKAQSELFSAHSLLLSSQILHSSRRDDGVSLVVQTPRGKKLIRAKKLLITIPPRLDFLAPFDLSKDERSIFAKLIDAGYYTSILRNTGLPDNLSIANARPDTPYNLAALPGVYSLSSTPVPGLKLAYYGTPRSPLTFSLSDAKVKSDIIAAVKKLQRTNAEEFEQTEPEFVAYSSHAPFYLQARPEDTKKGFYGEMYGLQGGRSTWWTGASWRGQDSSDIWRYTEEEVLPGLVKGL</sequence>
<name>A0A9P6GS92_9PLEO</name>
<dbReference type="Pfam" id="PF13450">
    <property type="entry name" value="NAD_binding_8"/>
    <property type="match status" value="1"/>
</dbReference>
<dbReference type="InterPro" id="IPR036188">
    <property type="entry name" value="FAD/NAD-bd_sf"/>
</dbReference>
<evidence type="ECO:0000313" key="3">
    <source>
        <dbReference type="Proteomes" id="UP000756921"/>
    </source>
</evidence>
<evidence type="ECO:0000313" key="2">
    <source>
        <dbReference type="EMBL" id="KAF9740942.1"/>
    </source>
</evidence>
<dbReference type="Gene3D" id="1.10.405.20">
    <property type="match status" value="1"/>
</dbReference>
<dbReference type="Gene3D" id="3.30.70.1990">
    <property type="match status" value="1"/>
</dbReference>
<dbReference type="Gene3D" id="3.50.50.60">
    <property type="entry name" value="FAD/NAD(P)-binding domain"/>
    <property type="match status" value="1"/>
</dbReference>
<feature type="signal peptide" evidence="1">
    <location>
        <begin position="1"/>
        <end position="17"/>
    </location>
</feature>
<dbReference type="PANTHER" id="PTHR42923:SF26">
    <property type="entry name" value="FMN REDUCTASE LOT6, PUTATIVE (AFU_ORTHOLOGUE AFUA_7G06600)-RELATED"/>
    <property type="match status" value="1"/>
</dbReference>
<organism evidence="2 3">
    <name type="scientific">Paraphaeosphaeria minitans</name>
    <dbReference type="NCBI Taxonomy" id="565426"/>
    <lineage>
        <taxon>Eukaryota</taxon>
        <taxon>Fungi</taxon>
        <taxon>Dikarya</taxon>
        <taxon>Ascomycota</taxon>
        <taxon>Pezizomycotina</taxon>
        <taxon>Dothideomycetes</taxon>
        <taxon>Pleosporomycetidae</taxon>
        <taxon>Pleosporales</taxon>
        <taxon>Massarineae</taxon>
        <taxon>Didymosphaeriaceae</taxon>
        <taxon>Paraphaeosphaeria</taxon>
    </lineage>
</organism>
<dbReference type="OrthoDB" id="68575at2759"/>
<dbReference type="AlphaFoldDB" id="A0A9P6GS92"/>
<dbReference type="SUPFAM" id="SSF51905">
    <property type="entry name" value="FAD/NAD(P)-binding domain"/>
    <property type="match status" value="1"/>
</dbReference>
<protein>
    <submittedName>
        <fullName evidence="2">Flavin-containing superfamily Amine oxidase</fullName>
    </submittedName>
</protein>
<dbReference type="PANTHER" id="PTHR42923">
    <property type="entry name" value="PROTOPORPHYRINOGEN OXIDASE"/>
    <property type="match status" value="1"/>
</dbReference>
<reference evidence="2" key="1">
    <citation type="journal article" date="2020" name="Mol. Plant Microbe Interact.">
        <title>Genome Sequence of the Biocontrol Agent Coniothyrium minitans strain Conio (IMI 134523).</title>
        <authorList>
            <person name="Patel D."/>
            <person name="Shittu T.A."/>
            <person name="Baroncelli R."/>
            <person name="Muthumeenakshi S."/>
            <person name="Osborne T.H."/>
            <person name="Janganan T.K."/>
            <person name="Sreenivasaprasad S."/>
        </authorList>
    </citation>
    <scope>NUCLEOTIDE SEQUENCE</scope>
    <source>
        <strain evidence="2">Conio</strain>
    </source>
</reference>
<comment type="caution">
    <text evidence="2">The sequence shown here is derived from an EMBL/GenBank/DDBJ whole genome shotgun (WGS) entry which is preliminary data.</text>
</comment>
<accession>A0A9P6GS92</accession>
<feature type="chain" id="PRO_5040124652" evidence="1">
    <location>
        <begin position="18"/>
        <end position="479"/>
    </location>
</feature>
<keyword evidence="1" id="KW-0732">Signal</keyword>